<dbReference type="EMBL" id="KZ819380">
    <property type="protein sequence ID" value="PWN42366.1"/>
    <property type="molecule type" value="Genomic_DNA"/>
</dbReference>
<accession>A0A316VXL7</accession>
<evidence type="ECO:0000313" key="2">
    <source>
        <dbReference type="Proteomes" id="UP000245783"/>
    </source>
</evidence>
<name>A0A316VXL7_9BASI</name>
<keyword evidence="2" id="KW-1185">Reference proteome</keyword>
<dbReference type="GeneID" id="37032162"/>
<dbReference type="RefSeq" id="XP_025369526.1">
    <property type="nucleotide sequence ID" value="XM_025510292.1"/>
</dbReference>
<evidence type="ECO:0000313" key="1">
    <source>
        <dbReference type="EMBL" id="PWN42366.1"/>
    </source>
</evidence>
<reference evidence="1 2" key="1">
    <citation type="journal article" date="2018" name="Mol. Biol. Evol.">
        <title>Broad Genomic Sampling Reveals a Smut Pathogenic Ancestry of the Fungal Clade Ustilaginomycotina.</title>
        <authorList>
            <person name="Kijpornyongpan T."/>
            <person name="Mondo S.J."/>
            <person name="Barry K."/>
            <person name="Sandor L."/>
            <person name="Lee J."/>
            <person name="Lipzen A."/>
            <person name="Pangilinan J."/>
            <person name="LaButti K."/>
            <person name="Hainaut M."/>
            <person name="Henrissat B."/>
            <person name="Grigoriev I.V."/>
            <person name="Spatafora J.W."/>
            <person name="Aime M.C."/>
        </authorList>
    </citation>
    <scope>NUCLEOTIDE SEQUENCE [LARGE SCALE GENOMIC DNA]</scope>
    <source>
        <strain evidence="1 2">MCA 4658</strain>
    </source>
</reference>
<organism evidence="1 2">
    <name type="scientific">Ceraceosorus guamensis</name>
    <dbReference type="NCBI Taxonomy" id="1522189"/>
    <lineage>
        <taxon>Eukaryota</taxon>
        <taxon>Fungi</taxon>
        <taxon>Dikarya</taxon>
        <taxon>Basidiomycota</taxon>
        <taxon>Ustilaginomycotina</taxon>
        <taxon>Exobasidiomycetes</taxon>
        <taxon>Ceraceosorales</taxon>
        <taxon>Ceraceosoraceae</taxon>
        <taxon>Ceraceosorus</taxon>
    </lineage>
</organism>
<proteinExistence type="predicted"/>
<sequence>MQLKTQEKVTQARWPGLLSLGLLSLHAHRSGTAYQRRRASLDSRLDADSRLSFVETDRTLLCRRLMRFKTLSGS</sequence>
<dbReference type="Proteomes" id="UP000245783">
    <property type="component" value="Unassembled WGS sequence"/>
</dbReference>
<dbReference type="InParanoid" id="A0A316VXL7"/>
<protein>
    <submittedName>
        <fullName evidence="1">Uncharacterized protein</fullName>
    </submittedName>
</protein>
<dbReference type="AlphaFoldDB" id="A0A316VXL7"/>
<gene>
    <name evidence="1" type="ORF">IE81DRAFT_134157</name>
</gene>